<dbReference type="InterPro" id="IPR004360">
    <property type="entry name" value="Glyas_Fos-R_dOase_dom"/>
</dbReference>
<proteinExistence type="predicted"/>
<dbReference type="SUPFAM" id="SSF54593">
    <property type="entry name" value="Glyoxalase/Bleomycin resistance protein/Dihydroxybiphenyl dioxygenase"/>
    <property type="match status" value="1"/>
</dbReference>
<organism evidence="2 3">
    <name type="scientific">Peptostreptococcus equinus</name>
    <dbReference type="NCBI Taxonomy" id="3003601"/>
    <lineage>
        <taxon>Bacteria</taxon>
        <taxon>Bacillati</taxon>
        <taxon>Bacillota</taxon>
        <taxon>Clostridia</taxon>
        <taxon>Peptostreptococcales</taxon>
        <taxon>Peptostreptococcaceae</taxon>
        <taxon>Peptostreptococcus</taxon>
    </lineage>
</organism>
<dbReference type="PROSITE" id="PS51819">
    <property type="entry name" value="VOC"/>
    <property type="match status" value="1"/>
</dbReference>
<evidence type="ECO:0000259" key="1">
    <source>
        <dbReference type="PROSITE" id="PS51819"/>
    </source>
</evidence>
<dbReference type="PANTHER" id="PTHR36437">
    <property type="entry name" value="GLYOXALASE/BLEOMYCIN RESISTANCE PROTEIN/DIOXYGENASE"/>
    <property type="match status" value="1"/>
</dbReference>
<dbReference type="PANTHER" id="PTHR36437:SF2">
    <property type="entry name" value="GLYOXALASE_BLEOMYCIN RESISTANCE PROTEIN_DIOXYGENASE"/>
    <property type="match status" value="1"/>
</dbReference>
<gene>
    <name evidence="2" type="ORF">O0R46_08100</name>
</gene>
<accession>A0ABY7JR80</accession>
<evidence type="ECO:0000313" key="3">
    <source>
        <dbReference type="Proteomes" id="UP001164187"/>
    </source>
</evidence>
<protein>
    <recommendedName>
        <fullName evidence="1">VOC domain-containing protein</fullName>
    </recommendedName>
</protein>
<sequence>MLQKIEIMLYVNSVEKAAQFWKDAFGAVETDYQTMPDNSISISLKITNDLDMRIFDKNFVVKYSPEISVATPSLMLYTDGINLLHERISRMGVAISPIQDFDGVLQFNFSDYEENYFAVSEL</sequence>
<feature type="domain" description="VOC" evidence="1">
    <location>
        <begin position="1"/>
        <end position="122"/>
    </location>
</feature>
<keyword evidence="3" id="KW-1185">Reference proteome</keyword>
<reference evidence="2" key="1">
    <citation type="submission" date="2022-12" db="EMBL/GenBank/DDBJ databases">
        <title>Peptostreptococcus.</title>
        <authorList>
            <person name="Lee S.H."/>
        </authorList>
    </citation>
    <scope>NUCLEOTIDE SEQUENCE</scope>
    <source>
        <strain evidence="2">CBA3647</strain>
    </source>
</reference>
<dbReference type="InterPro" id="IPR029068">
    <property type="entry name" value="Glyas_Bleomycin-R_OHBP_Dase"/>
</dbReference>
<dbReference type="EMBL" id="CP114052">
    <property type="protein sequence ID" value="WAW14553.1"/>
    <property type="molecule type" value="Genomic_DNA"/>
</dbReference>
<evidence type="ECO:0000313" key="2">
    <source>
        <dbReference type="EMBL" id="WAW14553.1"/>
    </source>
</evidence>
<dbReference type="RefSeq" id="WP_269311250.1">
    <property type="nucleotide sequence ID" value="NZ_CP114052.1"/>
</dbReference>
<dbReference type="Gene3D" id="3.10.180.10">
    <property type="entry name" value="2,3-Dihydroxybiphenyl 1,2-Dioxygenase, domain 1"/>
    <property type="match status" value="1"/>
</dbReference>
<dbReference type="Proteomes" id="UP001164187">
    <property type="component" value="Chromosome"/>
</dbReference>
<dbReference type="InterPro" id="IPR037523">
    <property type="entry name" value="VOC_core"/>
</dbReference>
<dbReference type="Pfam" id="PF00903">
    <property type="entry name" value="Glyoxalase"/>
    <property type="match status" value="1"/>
</dbReference>
<name>A0ABY7JR80_9FIRM</name>